<comment type="caution">
    <text evidence="2">The sequence shown here is derived from an EMBL/GenBank/DDBJ whole genome shotgun (WGS) entry which is preliminary data.</text>
</comment>
<evidence type="ECO:0000313" key="2">
    <source>
        <dbReference type="EMBL" id="KSZ56134.1"/>
    </source>
</evidence>
<name>A0A0V9UDM1_9NOCA</name>
<dbReference type="PATRIC" id="fig|1441730.3.peg.5181"/>
<organism evidence="2 3">
    <name type="scientific">Rhodococcus pyridinivorans KG-16</name>
    <dbReference type="NCBI Taxonomy" id="1441730"/>
    <lineage>
        <taxon>Bacteria</taxon>
        <taxon>Bacillati</taxon>
        <taxon>Actinomycetota</taxon>
        <taxon>Actinomycetes</taxon>
        <taxon>Mycobacteriales</taxon>
        <taxon>Nocardiaceae</taxon>
        <taxon>Rhodococcus</taxon>
    </lineage>
</organism>
<dbReference type="Gene3D" id="3.40.50.300">
    <property type="entry name" value="P-loop containing nucleotide triphosphate hydrolases"/>
    <property type="match status" value="1"/>
</dbReference>
<accession>A0A0V9UDM1</accession>
<gene>
    <name evidence="2" type="ORF">Z045_24675</name>
</gene>
<dbReference type="AlphaFoldDB" id="A0A0V9UDM1"/>
<feature type="region of interest" description="Disordered" evidence="1">
    <location>
        <begin position="1"/>
        <end position="124"/>
    </location>
</feature>
<dbReference type="Proteomes" id="UP000053060">
    <property type="component" value="Unassembled WGS sequence"/>
</dbReference>
<evidence type="ECO:0000256" key="1">
    <source>
        <dbReference type="SAM" id="MobiDB-lite"/>
    </source>
</evidence>
<dbReference type="RefSeq" id="WP_060654880.1">
    <property type="nucleotide sequence ID" value="NZ_AZXY01000021.1"/>
</dbReference>
<evidence type="ECO:0000313" key="3">
    <source>
        <dbReference type="Proteomes" id="UP000053060"/>
    </source>
</evidence>
<sequence length="1025" mass="111745">MAVQPDNDIAALFDPNFDDPEPTVVPPGALPPSWAAAMAAHRTASPPSVPDPNADATQAAELAWSQVPDSSITAPDAVTASPTAASADAPPAQRRRGRTKRGTSADTDAEFTRQTKAAAKRAARTRKAVRLQLVGVEGNITRTRTQSTAWFVQPPGPWNMRPVGRQRRYIQNEALVLANLAEAGVIGVHRRLVRTPWPVRQWAQAHDGWAEPIADVPGALSWSDYLRGQQHAMLWGSPTLKGRYWGIELPPRSALAVGLDTVSEWLLPAVDTPLLGRIARLVRSWARTAFLNEQKALAEHLATIERILSGQGVRAKPATAAQMDYLLLRSASLGLPLDAEGVISGGGDWAQSDVAALEDLTALELTPGDGYTTVRGQVGGRDYTGYAIVLTVGRMAPLPIPERMLPWQIIGDSSGEPLEWSERIRLKTKSQTIRSLRRLTARIEAQFDHYTVEHDQVPPQELAEQHALAQRVISDIEDDHSGLSVRTEGWYRVLVVGSSPDEAKQKVSMLQEMYAPRIRLEHEHGQYQLLREFIPGEPLANIAHCRRMSVEAVSAGMAAVGDRIGDRTGVVIGETASIAPRPAVWDLFAAHEKKHKSGLTPIVAVPGSGKTFLAGMLVYQAVRAGAYGVVLDPSGPLKKLAQLPEFRGIAEVQALTGRTSRPGSLNPYRVIVDPRRDDPDYDPTNPDYADDADPVAAARAQYEADLRAAQAERISVAVSVLKMMLSPARLEHEWTETVLQTAANTVGGGRHHNLREVLDAIAALGRDDENLDLRTCARSVHQELSMMADLAEARVLFPEAGITGEPEDIVDTNTRLTVLTMPGLQLPPTGTDPSQWTPQQRMAGPLMHMAAWLANRLVYELPRFERKVLFLDENKYLEQTGAGRTLNLRIARDSRKYKVRALVCSQLPDDYLGVDGSDDKSALTYEVIIGDLGGNTHAIDGALKLLNLPAGEGYEALLADLGGGGEDTLDEDTDTEHLDQARRFIVKMADDIELIRSDWTHFVHLAHVFAALDSRATRAAMGTPA</sequence>
<proteinExistence type="predicted"/>
<dbReference type="EMBL" id="AZXY01000021">
    <property type="protein sequence ID" value="KSZ56134.1"/>
    <property type="molecule type" value="Genomic_DNA"/>
</dbReference>
<evidence type="ECO:0008006" key="4">
    <source>
        <dbReference type="Google" id="ProtNLM"/>
    </source>
</evidence>
<dbReference type="SUPFAM" id="SSF52540">
    <property type="entry name" value="P-loop containing nucleoside triphosphate hydrolases"/>
    <property type="match status" value="1"/>
</dbReference>
<protein>
    <recommendedName>
        <fullName evidence="4">ATPase</fullName>
    </recommendedName>
</protein>
<reference evidence="3" key="1">
    <citation type="submission" date="2015-01" db="EMBL/GenBank/DDBJ databases">
        <title>Draft genome sequence of Rhodococcus pyridinivorans strain KG-16, a hydrocarbon-degrading bacterium.</title>
        <authorList>
            <person name="Aggarwal R.K."/>
            <person name="Dawar C."/>
        </authorList>
    </citation>
    <scope>NUCLEOTIDE SEQUENCE [LARGE SCALE GENOMIC DNA]</scope>
    <source>
        <strain evidence="3">KG-16</strain>
    </source>
</reference>
<feature type="compositionally biased region" description="Low complexity" evidence="1">
    <location>
        <begin position="73"/>
        <end position="92"/>
    </location>
</feature>
<dbReference type="InterPro" id="IPR027417">
    <property type="entry name" value="P-loop_NTPase"/>
</dbReference>
<dbReference type="Pfam" id="PF12846">
    <property type="entry name" value="AAA_10"/>
    <property type="match status" value="1"/>
</dbReference>
<reference evidence="2 3" key="2">
    <citation type="journal article" date="2016" name="Genome Announc.">
        <title>Draft Genome Sequence of a Versatile Hydrocarbon-Degrading Bacterium, Rhodococcus pyridinivorans Strain KG-16, Collected from Oil Fields in India.</title>
        <authorList>
            <person name="Aggarwal R.K."/>
            <person name="Dawar C."/>
            <person name="Phanindranath R."/>
            <person name="Mutnuri L."/>
            <person name="Dayal A.M."/>
        </authorList>
    </citation>
    <scope>NUCLEOTIDE SEQUENCE [LARGE SCALE GENOMIC DNA]</scope>
    <source>
        <strain evidence="2 3">KG-16</strain>
    </source>
</reference>